<reference evidence="1" key="1">
    <citation type="submission" date="2023-06" db="EMBL/GenBank/DDBJ databases">
        <title>Genome-scale phylogeny and comparative genomics of the fungal order Sordariales.</title>
        <authorList>
            <consortium name="Lawrence Berkeley National Laboratory"/>
            <person name="Hensen N."/>
            <person name="Bonometti L."/>
            <person name="Westerberg I."/>
            <person name="Brannstrom I.O."/>
            <person name="Guillou S."/>
            <person name="Cros-Aarteil S."/>
            <person name="Calhoun S."/>
            <person name="Haridas S."/>
            <person name="Kuo A."/>
            <person name="Mondo S."/>
            <person name="Pangilinan J."/>
            <person name="Riley R."/>
            <person name="LaButti K."/>
            <person name="Andreopoulos B."/>
            <person name="Lipzen A."/>
            <person name="Chen C."/>
            <person name="Yanf M."/>
            <person name="Daum C."/>
            <person name="Ng V."/>
            <person name="Clum A."/>
            <person name="Steindorff A."/>
            <person name="Ohm R."/>
            <person name="Martin F."/>
            <person name="Silar P."/>
            <person name="Natvig D."/>
            <person name="Lalanne C."/>
            <person name="Gautier V."/>
            <person name="Ament-velasquez S.L."/>
            <person name="Kruys A."/>
            <person name="Hutchinson M.I."/>
            <person name="Powell A.J."/>
            <person name="Barry K."/>
            <person name="Miller A.N."/>
            <person name="Grigoriev I.V."/>
            <person name="Debuchy R."/>
            <person name="Gladieux P."/>
            <person name="Thoren M.H."/>
            <person name="Johannesson H."/>
        </authorList>
    </citation>
    <scope>NUCLEOTIDE SEQUENCE</scope>
    <source>
        <strain evidence="1">SMH3391-2</strain>
    </source>
</reference>
<accession>A0AA39WD28</accession>
<comment type="caution">
    <text evidence="1">The sequence shown here is derived from an EMBL/GenBank/DDBJ whole genome shotgun (WGS) entry which is preliminary data.</text>
</comment>
<evidence type="ECO:0000313" key="1">
    <source>
        <dbReference type="EMBL" id="KAK0612776.1"/>
    </source>
</evidence>
<protein>
    <submittedName>
        <fullName evidence="1">Uncharacterized protein</fullName>
    </submittedName>
</protein>
<name>A0AA39WD28_9PEZI</name>
<evidence type="ECO:0000313" key="2">
    <source>
        <dbReference type="Proteomes" id="UP001174934"/>
    </source>
</evidence>
<dbReference type="Proteomes" id="UP001174934">
    <property type="component" value="Unassembled WGS sequence"/>
</dbReference>
<gene>
    <name evidence="1" type="ORF">B0T17DRAFT_541769</name>
</gene>
<keyword evidence="2" id="KW-1185">Reference proteome</keyword>
<dbReference type="EMBL" id="JAULSR010000008">
    <property type="protein sequence ID" value="KAK0612776.1"/>
    <property type="molecule type" value="Genomic_DNA"/>
</dbReference>
<organism evidence="1 2">
    <name type="scientific">Bombardia bombarda</name>
    <dbReference type="NCBI Taxonomy" id="252184"/>
    <lineage>
        <taxon>Eukaryota</taxon>
        <taxon>Fungi</taxon>
        <taxon>Dikarya</taxon>
        <taxon>Ascomycota</taxon>
        <taxon>Pezizomycotina</taxon>
        <taxon>Sordariomycetes</taxon>
        <taxon>Sordariomycetidae</taxon>
        <taxon>Sordariales</taxon>
        <taxon>Lasiosphaeriaceae</taxon>
        <taxon>Bombardia</taxon>
    </lineage>
</organism>
<proteinExistence type="predicted"/>
<dbReference type="AlphaFoldDB" id="A0AA39WD28"/>
<sequence>MPCYINSLSNPAPSKMMASLPSMSRYTSHPICTTTCVRCSGVSITRLGLGTMSSAPAAEPQPSTP</sequence>